<evidence type="ECO:0000313" key="1">
    <source>
        <dbReference type="EMBL" id="RHN41279.1"/>
    </source>
</evidence>
<evidence type="ECO:0000313" key="2">
    <source>
        <dbReference type="Proteomes" id="UP000265566"/>
    </source>
</evidence>
<dbReference type="AlphaFoldDB" id="A0A396GJI3"/>
<name>A0A396GJI3_MEDTR</name>
<sequence>MFFPTQEILSTKTFNPRVPPFVIQVSLSKLFSKICTRTLKY</sequence>
<accession>A0A396GJI3</accession>
<gene>
    <name evidence="1" type="ORF">MtrunA17_Chr8g0364401</name>
</gene>
<protein>
    <submittedName>
        <fullName evidence="1">Uncharacterized protein</fullName>
    </submittedName>
</protein>
<comment type="caution">
    <text evidence="1">The sequence shown here is derived from an EMBL/GenBank/DDBJ whole genome shotgun (WGS) entry which is preliminary data.</text>
</comment>
<dbReference type="Proteomes" id="UP000265566">
    <property type="component" value="Chromosome 8"/>
</dbReference>
<dbReference type="Gramene" id="rna47584">
    <property type="protein sequence ID" value="RHN41279.1"/>
    <property type="gene ID" value="gene47584"/>
</dbReference>
<organism evidence="1 2">
    <name type="scientific">Medicago truncatula</name>
    <name type="common">Barrel medic</name>
    <name type="synonym">Medicago tribuloides</name>
    <dbReference type="NCBI Taxonomy" id="3880"/>
    <lineage>
        <taxon>Eukaryota</taxon>
        <taxon>Viridiplantae</taxon>
        <taxon>Streptophyta</taxon>
        <taxon>Embryophyta</taxon>
        <taxon>Tracheophyta</taxon>
        <taxon>Spermatophyta</taxon>
        <taxon>Magnoliopsida</taxon>
        <taxon>eudicotyledons</taxon>
        <taxon>Gunneridae</taxon>
        <taxon>Pentapetalae</taxon>
        <taxon>rosids</taxon>
        <taxon>fabids</taxon>
        <taxon>Fabales</taxon>
        <taxon>Fabaceae</taxon>
        <taxon>Papilionoideae</taxon>
        <taxon>50 kb inversion clade</taxon>
        <taxon>NPAAA clade</taxon>
        <taxon>Hologalegina</taxon>
        <taxon>IRL clade</taxon>
        <taxon>Trifolieae</taxon>
        <taxon>Medicago</taxon>
    </lineage>
</organism>
<reference evidence="2" key="1">
    <citation type="journal article" date="2018" name="Nat. Plants">
        <title>Whole-genome landscape of Medicago truncatula symbiotic genes.</title>
        <authorList>
            <person name="Pecrix Y."/>
            <person name="Staton S.E."/>
            <person name="Sallet E."/>
            <person name="Lelandais-Briere C."/>
            <person name="Moreau S."/>
            <person name="Carrere S."/>
            <person name="Blein T."/>
            <person name="Jardinaud M.F."/>
            <person name="Latrasse D."/>
            <person name="Zouine M."/>
            <person name="Zahm M."/>
            <person name="Kreplak J."/>
            <person name="Mayjonade B."/>
            <person name="Satge C."/>
            <person name="Perez M."/>
            <person name="Cauet S."/>
            <person name="Marande W."/>
            <person name="Chantry-Darmon C."/>
            <person name="Lopez-Roques C."/>
            <person name="Bouchez O."/>
            <person name="Berard A."/>
            <person name="Debelle F."/>
            <person name="Munos S."/>
            <person name="Bendahmane A."/>
            <person name="Berges H."/>
            <person name="Niebel A."/>
            <person name="Buitink J."/>
            <person name="Frugier F."/>
            <person name="Benhamed M."/>
            <person name="Crespi M."/>
            <person name="Gouzy J."/>
            <person name="Gamas P."/>
        </authorList>
    </citation>
    <scope>NUCLEOTIDE SEQUENCE [LARGE SCALE GENOMIC DNA]</scope>
    <source>
        <strain evidence="2">cv. Jemalong A17</strain>
    </source>
</reference>
<proteinExistence type="predicted"/>
<dbReference type="EMBL" id="PSQE01000008">
    <property type="protein sequence ID" value="RHN41279.1"/>
    <property type="molecule type" value="Genomic_DNA"/>
</dbReference>